<dbReference type="RefSeq" id="WP_233697927.1">
    <property type="nucleotide sequence ID" value="NZ_JAJNBZ010000017.1"/>
</dbReference>
<gene>
    <name evidence="1" type="ORF">LQV63_19280</name>
</gene>
<name>A0ABS8YJT9_9BACL</name>
<accession>A0ABS8YJT9</accession>
<dbReference type="Gene3D" id="3.40.190.10">
    <property type="entry name" value="Periplasmic binding protein-like II"/>
    <property type="match status" value="1"/>
</dbReference>
<sequence length="74" mass="8811">MHIDWHGYFTWFGGNEEEALDFQKNMYVVPMLTWPEMEQTAPTPNTQIFTINQFSEKKEAAFQWIMASVSLEYQ</sequence>
<organism evidence="1 2">
    <name type="scientific">Paenibacillus profundus</name>
    <dbReference type="NCBI Taxonomy" id="1173085"/>
    <lineage>
        <taxon>Bacteria</taxon>
        <taxon>Bacillati</taxon>
        <taxon>Bacillota</taxon>
        <taxon>Bacilli</taxon>
        <taxon>Bacillales</taxon>
        <taxon>Paenibacillaceae</taxon>
        <taxon>Paenibacillus</taxon>
    </lineage>
</organism>
<reference evidence="1 2" key="1">
    <citation type="submission" date="2021-11" db="EMBL/GenBank/DDBJ databases">
        <title>Draft genome sequence of Paenibacillus profundus YoMME, a new Gram-positive bacteria with exoelectrogenic properties.</title>
        <authorList>
            <person name="Hubenova Y."/>
            <person name="Hubenova E."/>
            <person name="Manasiev Y."/>
            <person name="Peykov S."/>
            <person name="Mitov M."/>
        </authorList>
    </citation>
    <scope>NUCLEOTIDE SEQUENCE [LARGE SCALE GENOMIC DNA]</scope>
    <source>
        <strain evidence="1 2">YoMME</strain>
    </source>
</reference>
<dbReference type="SUPFAM" id="SSF53850">
    <property type="entry name" value="Periplasmic binding protein-like II"/>
    <property type="match status" value="1"/>
</dbReference>
<proteinExistence type="predicted"/>
<evidence type="ECO:0000313" key="1">
    <source>
        <dbReference type="EMBL" id="MCE5171447.1"/>
    </source>
</evidence>
<dbReference type="EMBL" id="JAJNBZ010000017">
    <property type="protein sequence ID" value="MCE5171447.1"/>
    <property type="molecule type" value="Genomic_DNA"/>
</dbReference>
<evidence type="ECO:0000313" key="2">
    <source>
        <dbReference type="Proteomes" id="UP001199916"/>
    </source>
</evidence>
<keyword evidence="2" id="KW-1185">Reference proteome</keyword>
<comment type="caution">
    <text evidence="1">The sequence shown here is derived from an EMBL/GenBank/DDBJ whole genome shotgun (WGS) entry which is preliminary data.</text>
</comment>
<dbReference type="Proteomes" id="UP001199916">
    <property type="component" value="Unassembled WGS sequence"/>
</dbReference>
<protein>
    <submittedName>
        <fullName evidence="1">Uncharacterized protein</fullName>
    </submittedName>
</protein>